<protein>
    <recommendedName>
        <fullName evidence="3">IDEAL domain-containing protein</fullName>
    </recommendedName>
</protein>
<sequence>MRLDGNIITGEFDQQTNEFTLKQIKHFTTESTIKESQLNALAEYLDQHKDEEDGQVLSLYDQLLVRLNQEEIDLFLKDLDKIKPLYH</sequence>
<organism evidence="1 2">
    <name type="scientific">Virgibacillus kekensis</name>
    <dbReference type="NCBI Taxonomy" id="202261"/>
    <lineage>
        <taxon>Bacteria</taxon>
        <taxon>Bacillati</taxon>
        <taxon>Bacillota</taxon>
        <taxon>Bacilli</taxon>
        <taxon>Bacillales</taxon>
        <taxon>Bacillaceae</taxon>
        <taxon>Virgibacillus</taxon>
    </lineage>
</organism>
<evidence type="ECO:0000313" key="2">
    <source>
        <dbReference type="Proteomes" id="UP001595989"/>
    </source>
</evidence>
<dbReference type="RefSeq" id="WP_390296476.1">
    <property type="nucleotide sequence ID" value="NZ_JBHSFU010000007.1"/>
</dbReference>
<dbReference type="EMBL" id="JBHSFU010000007">
    <property type="protein sequence ID" value="MFC4559032.1"/>
    <property type="molecule type" value="Genomic_DNA"/>
</dbReference>
<accession>A0ABV9DKX6</accession>
<gene>
    <name evidence="1" type="ORF">ACFO3D_12600</name>
</gene>
<keyword evidence="2" id="KW-1185">Reference proteome</keyword>
<evidence type="ECO:0000313" key="1">
    <source>
        <dbReference type="EMBL" id="MFC4559032.1"/>
    </source>
</evidence>
<dbReference type="Proteomes" id="UP001595989">
    <property type="component" value="Unassembled WGS sequence"/>
</dbReference>
<name>A0ABV9DKX6_9BACI</name>
<proteinExistence type="predicted"/>
<evidence type="ECO:0008006" key="3">
    <source>
        <dbReference type="Google" id="ProtNLM"/>
    </source>
</evidence>
<reference evidence="2" key="1">
    <citation type="journal article" date="2019" name="Int. J. Syst. Evol. Microbiol.">
        <title>The Global Catalogue of Microorganisms (GCM) 10K type strain sequencing project: providing services to taxonomists for standard genome sequencing and annotation.</title>
        <authorList>
            <consortium name="The Broad Institute Genomics Platform"/>
            <consortium name="The Broad Institute Genome Sequencing Center for Infectious Disease"/>
            <person name="Wu L."/>
            <person name="Ma J."/>
        </authorList>
    </citation>
    <scope>NUCLEOTIDE SEQUENCE [LARGE SCALE GENOMIC DNA]</scope>
    <source>
        <strain evidence="2">CGMCC 4.7426</strain>
    </source>
</reference>
<comment type="caution">
    <text evidence="1">The sequence shown here is derived from an EMBL/GenBank/DDBJ whole genome shotgun (WGS) entry which is preliminary data.</text>
</comment>